<feature type="compositionally biased region" description="Polar residues" evidence="5">
    <location>
        <begin position="390"/>
        <end position="399"/>
    </location>
</feature>
<dbReference type="RefSeq" id="WP_066329642.1">
    <property type="nucleotide sequence ID" value="NZ_JAQOTG010000048.1"/>
</dbReference>
<dbReference type="InterPro" id="IPR054353">
    <property type="entry name" value="IstA-like_C"/>
</dbReference>
<dbReference type="Gene3D" id="1.10.10.60">
    <property type="entry name" value="Homeodomain-like"/>
    <property type="match status" value="1"/>
</dbReference>
<organism evidence="9 10">
    <name type="scientific">Anoxybacteroides rupiense</name>
    <dbReference type="NCBI Taxonomy" id="311460"/>
    <lineage>
        <taxon>Bacteria</taxon>
        <taxon>Bacillati</taxon>
        <taxon>Bacillota</taxon>
        <taxon>Bacilli</taxon>
        <taxon>Bacillales</taxon>
        <taxon>Anoxybacillaceae</taxon>
        <taxon>Anoxybacteroides</taxon>
    </lineage>
</organism>
<dbReference type="EMBL" id="JAQOTG010000048">
    <property type="protein sequence ID" value="MDE8565772.1"/>
    <property type="molecule type" value="Genomic_DNA"/>
</dbReference>
<evidence type="ECO:0000256" key="3">
    <source>
        <dbReference type="ARBA" id="ARBA00023125"/>
    </source>
</evidence>
<evidence type="ECO:0000256" key="1">
    <source>
        <dbReference type="ARBA" id="ARBA00009277"/>
    </source>
</evidence>
<evidence type="ECO:0000259" key="6">
    <source>
        <dbReference type="PROSITE" id="PS50531"/>
    </source>
</evidence>
<dbReference type="Pfam" id="PF22483">
    <property type="entry name" value="Mu-transpos_C_2"/>
    <property type="match status" value="1"/>
</dbReference>
<keyword evidence="10" id="KW-1185">Reference proteome</keyword>
<sequence>MLKVGEFFMIRELYQKGWTQTAIAKETGFDRKTIRKYLKGDKLPERKVSEKKRKSKLDPYKSYLLQRIQEGTTNCVVLLEEIQAMGYTGKMTILRDFVRPYREQPKKQATLRYETPPGKQAQMDWAYVGKYLVDGQYQDIYAFVMVLGYSRMKYVEFTTNMNVETLMKCHMNAFAYFNGIPEQILYDNMKTVVLKHSPIEIRFNRTFEDFLAYYGIVPKACRPKRPQTKGKVERVVKYLKDNFFQRKHEPTLYALNEAVRTWLDQVANRKPNQTTNEPPIQRLEQEQKFLQAWGVKPLFPTCRWETREVSRDCFVSYRGKKYSVPYRYAGQVVKVKETLDHHIEIYDEQECIAKHPILTGKATAHIQMEHYEGLHTKEKGQRRKGVQGLATNDLSSSAPSPKVEQRPLAAYAALEEGETV</sequence>
<evidence type="ECO:0000259" key="7">
    <source>
        <dbReference type="PROSITE" id="PS50943"/>
    </source>
</evidence>
<reference evidence="9 10" key="1">
    <citation type="submission" date="2023-01" db="EMBL/GenBank/DDBJ databases">
        <title>Genome-based reclassification of Anoxybacillus geothermalis as a later heterotypic synonym of Anoxybacillus rupiensis.</title>
        <authorList>
            <person name="Inan Bektas K."/>
            <person name="Canakci S."/>
            <person name="Belduz A.A."/>
            <person name="Guler H.H."/>
        </authorList>
    </citation>
    <scope>NUCLEOTIDE SEQUENCE [LARGE SCALE GENOMIC DNA]</scope>
    <source>
        <strain evidence="9 10">DSM 17127</strain>
    </source>
</reference>
<evidence type="ECO:0000313" key="10">
    <source>
        <dbReference type="Proteomes" id="UP001213979"/>
    </source>
</evidence>
<evidence type="ECO:0000256" key="4">
    <source>
        <dbReference type="ARBA" id="ARBA00023172"/>
    </source>
</evidence>
<dbReference type="SUPFAM" id="SSF53098">
    <property type="entry name" value="Ribonuclease H-like"/>
    <property type="match status" value="1"/>
</dbReference>
<dbReference type="InterPro" id="IPR017894">
    <property type="entry name" value="HTH_IS21_transposase_type"/>
</dbReference>
<evidence type="ECO:0000256" key="2">
    <source>
        <dbReference type="ARBA" id="ARBA00022578"/>
    </source>
</evidence>
<dbReference type="PROSITE" id="PS50531">
    <property type="entry name" value="HTH_IS21"/>
    <property type="match status" value="1"/>
</dbReference>
<dbReference type="PROSITE" id="PS50994">
    <property type="entry name" value="INTEGRASE"/>
    <property type="match status" value="1"/>
</dbReference>
<name>A0ABT5W8W5_9BACL</name>
<dbReference type="Pfam" id="PF00665">
    <property type="entry name" value="rve"/>
    <property type="match status" value="1"/>
</dbReference>
<accession>A0ABT5W8W5</accession>
<dbReference type="InterPro" id="IPR001584">
    <property type="entry name" value="Integrase_cat-core"/>
</dbReference>
<dbReference type="Proteomes" id="UP001213979">
    <property type="component" value="Unassembled WGS sequence"/>
</dbReference>
<evidence type="ECO:0000259" key="8">
    <source>
        <dbReference type="PROSITE" id="PS50994"/>
    </source>
</evidence>
<dbReference type="InterPro" id="IPR001387">
    <property type="entry name" value="Cro/C1-type_HTH"/>
</dbReference>
<feature type="domain" description="Integrase catalytic" evidence="8">
    <location>
        <begin position="113"/>
        <end position="287"/>
    </location>
</feature>
<dbReference type="Gene3D" id="3.30.420.10">
    <property type="entry name" value="Ribonuclease H-like superfamily/Ribonuclease H"/>
    <property type="match status" value="1"/>
</dbReference>
<keyword evidence="3" id="KW-0238">DNA-binding</keyword>
<dbReference type="InterPro" id="IPR036397">
    <property type="entry name" value="RNaseH_sf"/>
</dbReference>
<feature type="region of interest" description="Disordered" evidence="5">
    <location>
        <begin position="390"/>
        <end position="409"/>
    </location>
</feature>
<dbReference type="InterPro" id="IPR012337">
    <property type="entry name" value="RNaseH-like_sf"/>
</dbReference>
<dbReference type="PANTHER" id="PTHR35004:SF6">
    <property type="entry name" value="TRANSPOSASE"/>
    <property type="match status" value="1"/>
</dbReference>
<comment type="similarity">
    <text evidence="1">Belongs to the transposase IS21/IS408/IS1162 family.</text>
</comment>
<evidence type="ECO:0000313" key="9">
    <source>
        <dbReference type="EMBL" id="MDE8565772.1"/>
    </source>
</evidence>
<feature type="domain" description="HTH IS21-type" evidence="6">
    <location>
        <begin position="5"/>
        <end position="68"/>
    </location>
</feature>
<feature type="domain" description="HTH cro/C1-type" evidence="7">
    <location>
        <begin position="15"/>
        <end position="44"/>
    </location>
</feature>
<dbReference type="NCBIfam" id="NF033546">
    <property type="entry name" value="transpos_IS21"/>
    <property type="match status" value="1"/>
</dbReference>
<comment type="caution">
    <text evidence="9">The sequence shown here is derived from an EMBL/GenBank/DDBJ whole genome shotgun (WGS) entry which is preliminary data.</text>
</comment>
<keyword evidence="2" id="KW-0815">Transposition</keyword>
<keyword evidence="4" id="KW-0233">DNA recombination</keyword>
<evidence type="ECO:0000256" key="5">
    <source>
        <dbReference type="SAM" id="MobiDB-lite"/>
    </source>
</evidence>
<dbReference type="CDD" id="cd00093">
    <property type="entry name" value="HTH_XRE"/>
    <property type="match status" value="1"/>
</dbReference>
<gene>
    <name evidence="9" type="primary">istA</name>
    <name evidence="9" type="ORF">PNH38_18265</name>
</gene>
<dbReference type="PROSITE" id="PS50943">
    <property type="entry name" value="HTH_CROC1"/>
    <property type="match status" value="1"/>
</dbReference>
<proteinExistence type="inferred from homology"/>
<protein>
    <submittedName>
        <fullName evidence="9">IS21 family transposase</fullName>
    </submittedName>
</protein>
<dbReference type="PANTHER" id="PTHR35004">
    <property type="entry name" value="TRANSPOSASE RV3428C-RELATED"/>
    <property type="match status" value="1"/>
</dbReference>